<organism evidence="1 2">
    <name type="scientific">Acinetobacter terrestris</name>
    <dbReference type="NCBI Taxonomy" id="2529843"/>
    <lineage>
        <taxon>Bacteria</taxon>
        <taxon>Pseudomonadati</taxon>
        <taxon>Pseudomonadota</taxon>
        <taxon>Gammaproteobacteria</taxon>
        <taxon>Moraxellales</taxon>
        <taxon>Moraxellaceae</taxon>
        <taxon>Acinetobacter</taxon>
        <taxon>Acinetobacter Taxon 24</taxon>
    </lineage>
</organism>
<reference evidence="1" key="1">
    <citation type="submission" date="2023-04" db="EMBL/GenBank/DDBJ databases">
        <title>The environmental microbiomes in feedlot watering bowls are a reservoir of florfenicol resistance for bovine respiratory disease pathogens.</title>
        <authorList>
            <person name="Kos D.W."/>
            <person name="Ruzzini A.C."/>
            <person name="Schreiner B."/>
            <person name="Jelinski M.D."/>
        </authorList>
    </citation>
    <scope>NUCLEOTIDE SEQUENCE</scope>
    <source>
        <strain evidence="1">WB3</strain>
    </source>
</reference>
<proteinExistence type="predicted"/>
<sequence>MNFTAQHIRQALIQIAENKGRPHYTLEVVRSVIEAFRAGVHHPLKSAVMSEQIMLPVVKGSLDPRQDELKEFCARSGINRILADASGLHITTICSYLNGNRPLTDDAWTKLSRSFKKADQAYLEKKQAAAKKGSYRKDTCGTINKYRCGCRCGVCKAAHAQNKGVNGSNASNAQTKRLKEITAKYCGAIA</sequence>
<dbReference type="RefSeq" id="WP_284066750.1">
    <property type="nucleotide sequence ID" value="NZ_JASKNE010000001.1"/>
</dbReference>
<evidence type="ECO:0000313" key="1">
    <source>
        <dbReference type="EMBL" id="MDK1683497.1"/>
    </source>
</evidence>
<evidence type="ECO:0000313" key="2">
    <source>
        <dbReference type="Proteomes" id="UP001241935"/>
    </source>
</evidence>
<comment type="caution">
    <text evidence="1">The sequence shown here is derived from an EMBL/GenBank/DDBJ whole genome shotgun (WGS) entry which is preliminary data.</text>
</comment>
<dbReference type="EMBL" id="JASKNE010000001">
    <property type="protein sequence ID" value="MDK1683497.1"/>
    <property type="molecule type" value="Genomic_DNA"/>
</dbReference>
<accession>A0AAW6UP39</accession>
<gene>
    <name evidence="1" type="ORF">QOR41_06525</name>
</gene>
<protein>
    <submittedName>
        <fullName evidence="1">Uncharacterized protein</fullName>
    </submittedName>
</protein>
<dbReference type="AlphaFoldDB" id="A0AAW6UP39"/>
<name>A0AAW6UP39_9GAMM</name>
<dbReference type="Proteomes" id="UP001241935">
    <property type="component" value="Unassembled WGS sequence"/>
</dbReference>